<dbReference type="PRINTS" id="PR00039">
    <property type="entry name" value="HTHLYSR"/>
</dbReference>
<dbReference type="Gene3D" id="3.40.190.290">
    <property type="match status" value="1"/>
</dbReference>
<sequence length="305" mass="33804">MNFEQLKYIVEVSKAGSLSIASQKLHVTQSALSQSITNLETELDVKLFNRSRNGTTPTDTGNLIIKKAFETLGKVQELKEVAFSNAHAINGTLRIGTIPGPLMLLPRTLSIYKTDYPTIQISIAEKESQAIIDDIKQDKLDIGIIGLTREGKEMNDEDFDLEVVLRGKMVVAASKHSSLAFSESVTPQEIRNHSLVIYNDDRMWEFIDDFTSLCGKVSILFSTNNLDAIRNAVLENLAITIGPDYTVETDSSVTSGEVVPVTITELVQDYPGMALVWSKTKRNSPILKSFVSRLKAQLDELKIHS</sequence>
<proteinExistence type="inferred from homology"/>
<evidence type="ECO:0000256" key="3">
    <source>
        <dbReference type="ARBA" id="ARBA00023125"/>
    </source>
</evidence>
<dbReference type="InterPro" id="IPR036388">
    <property type="entry name" value="WH-like_DNA-bd_sf"/>
</dbReference>
<dbReference type="AlphaFoldDB" id="A0A3P5X271"/>
<dbReference type="CDD" id="cd05466">
    <property type="entry name" value="PBP2_LTTR_substrate"/>
    <property type="match status" value="1"/>
</dbReference>
<name>A0A3P5X271_9BACL</name>
<dbReference type="OrthoDB" id="9803735at2"/>
<dbReference type="FunFam" id="1.10.10.10:FF:000001">
    <property type="entry name" value="LysR family transcriptional regulator"/>
    <property type="match status" value="1"/>
</dbReference>
<dbReference type="PANTHER" id="PTHR30126">
    <property type="entry name" value="HTH-TYPE TRANSCRIPTIONAL REGULATOR"/>
    <property type="match status" value="1"/>
</dbReference>
<keyword evidence="4" id="KW-0804">Transcription</keyword>
<dbReference type="PANTHER" id="PTHR30126:SF40">
    <property type="entry name" value="HTH-TYPE TRANSCRIPTIONAL REGULATOR GLTR"/>
    <property type="match status" value="1"/>
</dbReference>
<evidence type="ECO:0000313" key="7">
    <source>
        <dbReference type="Proteomes" id="UP000270468"/>
    </source>
</evidence>
<dbReference type="RefSeq" id="WP_160117593.1">
    <property type="nucleotide sequence ID" value="NZ_CBCRXF010000005.1"/>
</dbReference>
<protein>
    <submittedName>
        <fullName evidence="6">Hydrogen peroxide-inducible genes activator</fullName>
    </submittedName>
</protein>
<keyword evidence="3" id="KW-0238">DNA-binding</keyword>
<dbReference type="InterPro" id="IPR005119">
    <property type="entry name" value="LysR_subst-bd"/>
</dbReference>
<dbReference type="InterPro" id="IPR000847">
    <property type="entry name" value="LysR_HTH_N"/>
</dbReference>
<gene>
    <name evidence="6" type="primary">oxyR</name>
    <name evidence="6" type="ORF">FILTAD_01831</name>
</gene>
<keyword evidence="7" id="KW-1185">Reference proteome</keyword>
<dbReference type="SUPFAM" id="SSF46785">
    <property type="entry name" value="Winged helix' DNA-binding domain"/>
    <property type="match status" value="1"/>
</dbReference>
<dbReference type="GO" id="GO:0003700">
    <property type="term" value="F:DNA-binding transcription factor activity"/>
    <property type="evidence" value="ECO:0007669"/>
    <property type="project" value="InterPro"/>
</dbReference>
<dbReference type="Pfam" id="PF00126">
    <property type="entry name" value="HTH_1"/>
    <property type="match status" value="1"/>
</dbReference>
<feature type="domain" description="HTH lysR-type" evidence="5">
    <location>
        <begin position="1"/>
        <end position="58"/>
    </location>
</feature>
<dbReference type="SUPFAM" id="SSF53850">
    <property type="entry name" value="Periplasmic binding protein-like II"/>
    <property type="match status" value="1"/>
</dbReference>
<evidence type="ECO:0000256" key="1">
    <source>
        <dbReference type="ARBA" id="ARBA00009437"/>
    </source>
</evidence>
<evidence type="ECO:0000256" key="4">
    <source>
        <dbReference type="ARBA" id="ARBA00023163"/>
    </source>
</evidence>
<dbReference type="Pfam" id="PF03466">
    <property type="entry name" value="LysR_substrate"/>
    <property type="match status" value="1"/>
</dbReference>
<dbReference type="Proteomes" id="UP000270468">
    <property type="component" value="Unassembled WGS sequence"/>
</dbReference>
<accession>A0A3P5X271</accession>
<evidence type="ECO:0000259" key="5">
    <source>
        <dbReference type="PROSITE" id="PS50931"/>
    </source>
</evidence>
<organism evidence="6 7">
    <name type="scientific">Filibacter tadaridae</name>
    <dbReference type="NCBI Taxonomy" id="2483811"/>
    <lineage>
        <taxon>Bacteria</taxon>
        <taxon>Bacillati</taxon>
        <taxon>Bacillota</taxon>
        <taxon>Bacilli</taxon>
        <taxon>Bacillales</taxon>
        <taxon>Caryophanaceae</taxon>
        <taxon>Filibacter</taxon>
    </lineage>
</organism>
<evidence type="ECO:0000256" key="2">
    <source>
        <dbReference type="ARBA" id="ARBA00023015"/>
    </source>
</evidence>
<dbReference type="InterPro" id="IPR036390">
    <property type="entry name" value="WH_DNA-bd_sf"/>
</dbReference>
<comment type="similarity">
    <text evidence="1">Belongs to the LysR transcriptional regulatory family.</text>
</comment>
<reference evidence="6 7" key="1">
    <citation type="submission" date="2018-11" db="EMBL/GenBank/DDBJ databases">
        <authorList>
            <person name="Criscuolo A."/>
        </authorList>
    </citation>
    <scope>NUCLEOTIDE SEQUENCE [LARGE SCALE GENOMIC DNA]</scope>
    <source>
        <strain evidence="6">ATB-66</strain>
    </source>
</reference>
<dbReference type="PROSITE" id="PS50931">
    <property type="entry name" value="HTH_LYSR"/>
    <property type="match status" value="1"/>
</dbReference>
<dbReference type="GO" id="GO:0000976">
    <property type="term" value="F:transcription cis-regulatory region binding"/>
    <property type="evidence" value="ECO:0007669"/>
    <property type="project" value="TreeGrafter"/>
</dbReference>
<evidence type="ECO:0000313" key="6">
    <source>
        <dbReference type="EMBL" id="VDC28217.1"/>
    </source>
</evidence>
<keyword evidence="2" id="KW-0805">Transcription regulation</keyword>
<dbReference type="EMBL" id="UXAV01000041">
    <property type="protein sequence ID" value="VDC28217.1"/>
    <property type="molecule type" value="Genomic_DNA"/>
</dbReference>
<dbReference type="Gene3D" id="1.10.10.10">
    <property type="entry name" value="Winged helix-like DNA-binding domain superfamily/Winged helix DNA-binding domain"/>
    <property type="match status" value="1"/>
</dbReference>